<proteinExistence type="predicted"/>
<dbReference type="AlphaFoldDB" id="A0A1D2AHV7"/>
<evidence type="ECO:0000313" key="1">
    <source>
        <dbReference type="EMBL" id="JAT78786.1"/>
    </source>
</evidence>
<reference evidence="1" key="1">
    <citation type="submission" date="2016-07" db="EMBL/GenBank/DDBJ databases">
        <title>Salivary Glands transcriptome analysis on engorged females of Ornithodoros brasiliensis (Acari:Argasidae).</title>
        <authorList>
            <person name="Simons S.M."/>
            <person name="Carvalho E."/>
            <person name="Junqueira-de-Azevedo I."/>
            <person name="Ho P.L."/>
            <person name="Giovanni D."/>
            <person name="Mendonca R."/>
            <person name="Onofrio V."/>
            <person name="Landulfo G."/>
            <person name="Ramirez D."/>
            <person name="Barros-Battesti D."/>
        </authorList>
    </citation>
    <scope>NUCLEOTIDE SEQUENCE</scope>
    <source>
        <strain evidence="1">Female</strain>
        <tissue evidence="1">Salivary gland</tissue>
    </source>
</reference>
<dbReference type="GO" id="GO:0051015">
    <property type="term" value="F:actin filament binding"/>
    <property type="evidence" value="ECO:0007669"/>
    <property type="project" value="TreeGrafter"/>
</dbReference>
<name>A0A1D2AHV7_ORNBR</name>
<dbReference type="GO" id="GO:1903479">
    <property type="term" value="P:mitotic actomyosin contractile ring assembly actin filament organization"/>
    <property type="evidence" value="ECO:0007669"/>
    <property type="project" value="TreeGrafter"/>
</dbReference>
<accession>A0A1D2AHV7</accession>
<dbReference type="Gene3D" id="1.10.506.10">
    <property type="entry name" value="GTPase Activation - p120gap, domain 1"/>
    <property type="match status" value="1"/>
</dbReference>
<dbReference type="InterPro" id="IPR008936">
    <property type="entry name" value="Rho_GTPase_activation_prot"/>
</dbReference>
<dbReference type="PANTHER" id="PTHR14149:SF14">
    <property type="entry name" value="CALPONIN-HOMOLOGY (CH) DOMAIN-CONTAINING PROTEIN"/>
    <property type="match status" value="1"/>
</dbReference>
<dbReference type="EMBL" id="GETE01001092">
    <property type="protein sequence ID" value="JAT78786.1"/>
    <property type="molecule type" value="Transcribed_RNA"/>
</dbReference>
<dbReference type="GO" id="GO:0005096">
    <property type="term" value="F:GTPase activator activity"/>
    <property type="evidence" value="ECO:0007669"/>
    <property type="project" value="TreeGrafter"/>
</dbReference>
<feature type="non-terminal residue" evidence="1">
    <location>
        <position position="176"/>
    </location>
</feature>
<sequence>FFQEACDVESPEEHFSVDSYTDAAMLSPPMITLTLQELHDMHQLLLEHRTDVAPEQYDPLHPILDDIGKVPSEEELLGGAIHEIPPRTLANTEICLTLIRRFKEDEDKAQQLYNEAKQAVIELIRGRPTALTIREVIHRQVTNEEEALYSATYPSTTSKGTLVEVQRKALDALDAL</sequence>
<dbReference type="GO" id="GO:0005516">
    <property type="term" value="F:calmodulin binding"/>
    <property type="evidence" value="ECO:0007669"/>
    <property type="project" value="TreeGrafter"/>
</dbReference>
<dbReference type="GO" id="GO:0005938">
    <property type="term" value="C:cell cortex"/>
    <property type="evidence" value="ECO:0007669"/>
    <property type="project" value="TreeGrafter"/>
</dbReference>
<dbReference type="PANTHER" id="PTHR14149">
    <property type="entry name" value="RAS GTPASE-ACTIVATING PROTEIN WITH IQ MOTIF"/>
    <property type="match status" value="1"/>
</dbReference>
<organism evidence="1">
    <name type="scientific">Ornithodoros brasiliensis</name>
    <name type="common">Mouro tick</name>
    <dbReference type="NCBI Taxonomy" id="888526"/>
    <lineage>
        <taxon>Eukaryota</taxon>
        <taxon>Metazoa</taxon>
        <taxon>Ecdysozoa</taxon>
        <taxon>Arthropoda</taxon>
        <taxon>Chelicerata</taxon>
        <taxon>Arachnida</taxon>
        <taxon>Acari</taxon>
        <taxon>Parasitiformes</taxon>
        <taxon>Ixodida</taxon>
        <taxon>Ixodoidea</taxon>
        <taxon>Argasidae</taxon>
        <taxon>Ornithodorinae</taxon>
        <taxon>Ornithodoros</taxon>
    </lineage>
</organism>
<feature type="non-terminal residue" evidence="1">
    <location>
        <position position="1"/>
    </location>
</feature>
<protein>
    <submittedName>
        <fullName evidence="1">Ras gtpase activating like protein iqgap1</fullName>
    </submittedName>
</protein>